<evidence type="ECO:0000313" key="2">
    <source>
        <dbReference type="EMBL" id="JAP76832.1"/>
    </source>
</evidence>
<feature type="signal peptide" evidence="1">
    <location>
        <begin position="1"/>
        <end position="17"/>
    </location>
</feature>
<accession>A0A131YEB0</accession>
<organism evidence="2">
    <name type="scientific">Rhipicephalus appendiculatus</name>
    <name type="common">Brown ear tick</name>
    <dbReference type="NCBI Taxonomy" id="34631"/>
    <lineage>
        <taxon>Eukaryota</taxon>
        <taxon>Metazoa</taxon>
        <taxon>Ecdysozoa</taxon>
        <taxon>Arthropoda</taxon>
        <taxon>Chelicerata</taxon>
        <taxon>Arachnida</taxon>
        <taxon>Acari</taxon>
        <taxon>Parasitiformes</taxon>
        <taxon>Ixodida</taxon>
        <taxon>Ixodoidea</taxon>
        <taxon>Ixodidae</taxon>
        <taxon>Rhipicephalinae</taxon>
        <taxon>Rhipicephalus</taxon>
        <taxon>Rhipicephalus</taxon>
    </lineage>
</organism>
<evidence type="ECO:0008006" key="3">
    <source>
        <dbReference type="Google" id="ProtNLM"/>
    </source>
</evidence>
<reference evidence="2" key="1">
    <citation type="journal article" date="2016" name="Ticks Tick Borne Dis.">
        <title>De novo assembly and annotation of the salivary gland transcriptome of Rhipicephalus appendiculatus male and female ticks during blood feeding.</title>
        <authorList>
            <person name="de Castro M.H."/>
            <person name="de Klerk D."/>
            <person name="Pienaar R."/>
            <person name="Latif A.A."/>
            <person name="Rees D.J."/>
            <person name="Mans B.J."/>
        </authorList>
    </citation>
    <scope>NUCLEOTIDE SEQUENCE</scope>
    <source>
        <tissue evidence="2">Salivary glands</tissue>
    </source>
</reference>
<proteinExistence type="predicted"/>
<protein>
    <recommendedName>
        <fullName evidence="3">Secreted protein</fullName>
    </recommendedName>
</protein>
<feature type="chain" id="PRO_5007284784" description="Secreted protein" evidence="1">
    <location>
        <begin position="18"/>
        <end position="82"/>
    </location>
</feature>
<dbReference type="EMBL" id="GEDV01011725">
    <property type="protein sequence ID" value="JAP76832.1"/>
    <property type="molecule type" value="Transcribed_RNA"/>
</dbReference>
<dbReference type="AlphaFoldDB" id="A0A131YEB0"/>
<name>A0A131YEB0_RHIAP</name>
<sequence length="82" mass="9153">MLSISIALFMLCKASMPISVEKPLTNTVAASCVLQFVVSLTTIHQYQWRSQGGGRLKPPPPKIFSFACVYTHAHIQRTHEHT</sequence>
<evidence type="ECO:0000256" key="1">
    <source>
        <dbReference type="SAM" id="SignalP"/>
    </source>
</evidence>
<keyword evidence="1" id="KW-0732">Signal</keyword>